<protein>
    <submittedName>
        <fullName evidence="1">Uncharacterized protein</fullName>
    </submittedName>
</protein>
<organism evidence="1 2">
    <name type="scientific">Nguyenibacter vanlangensis</name>
    <dbReference type="NCBI Taxonomy" id="1216886"/>
    <lineage>
        <taxon>Bacteria</taxon>
        <taxon>Pseudomonadati</taxon>
        <taxon>Pseudomonadota</taxon>
        <taxon>Alphaproteobacteria</taxon>
        <taxon>Acetobacterales</taxon>
        <taxon>Acetobacteraceae</taxon>
        <taxon>Nguyenibacter</taxon>
    </lineage>
</organism>
<gene>
    <name evidence="1" type="ORF">AAC691_15465</name>
</gene>
<dbReference type="EMBL" id="CP152276">
    <property type="protein sequence ID" value="XAE41674.1"/>
    <property type="molecule type" value="Genomic_DNA"/>
</dbReference>
<proteinExistence type="predicted"/>
<evidence type="ECO:0000313" key="1">
    <source>
        <dbReference type="EMBL" id="XAE41674.1"/>
    </source>
</evidence>
<accession>A0ABZ3D1P1</accession>
<keyword evidence="2" id="KW-1185">Reference proteome</keyword>
<dbReference type="RefSeq" id="WP_342627551.1">
    <property type="nucleotide sequence ID" value="NZ_CP152276.1"/>
</dbReference>
<evidence type="ECO:0000313" key="2">
    <source>
        <dbReference type="Proteomes" id="UP001449795"/>
    </source>
</evidence>
<dbReference type="Proteomes" id="UP001449795">
    <property type="component" value="Chromosome"/>
</dbReference>
<sequence length="101" mass="10970">MQTADHAYTTPSIAPAMVGGEPRIHDANLAARIGLGSPQVLRDMIRRREAEIGRLGAPCTIGGEHYLNRRQAVFIAMVSGAKNATDIAIEIIDRVREITPH</sequence>
<reference evidence="1 2" key="1">
    <citation type="submission" date="2024-04" db="EMBL/GenBank/DDBJ databases">
        <title>Complete genome sequence of Nguyenibacter vanlangesis HBCM-1154, a strain capable of nitrogen fixation, IAA production, and phosphorus solubilization isolated from sugarcane soil.</title>
        <authorList>
            <person name="MY HANH P."/>
        </authorList>
    </citation>
    <scope>NUCLEOTIDE SEQUENCE [LARGE SCALE GENOMIC DNA]</scope>
    <source>
        <strain evidence="1 2">HBCM 1154</strain>
    </source>
</reference>
<name>A0ABZ3D1P1_9PROT</name>